<protein>
    <submittedName>
        <fullName evidence="1">Uncharacterized protein</fullName>
    </submittedName>
</protein>
<dbReference type="EMBL" id="JAVRBK010000003">
    <property type="protein sequence ID" value="KAK5646686.1"/>
    <property type="molecule type" value="Genomic_DNA"/>
</dbReference>
<proteinExistence type="predicted"/>
<dbReference type="PANTHER" id="PTHR37962:SF2">
    <property type="entry name" value="MALE STERILE (3) 76CA"/>
    <property type="match status" value="1"/>
</dbReference>
<name>A0AAN7ZS01_9COLE</name>
<organism evidence="1 2">
    <name type="scientific">Pyrocoelia pectoralis</name>
    <dbReference type="NCBI Taxonomy" id="417401"/>
    <lineage>
        <taxon>Eukaryota</taxon>
        <taxon>Metazoa</taxon>
        <taxon>Ecdysozoa</taxon>
        <taxon>Arthropoda</taxon>
        <taxon>Hexapoda</taxon>
        <taxon>Insecta</taxon>
        <taxon>Pterygota</taxon>
        <taxon>Neoptera</taxon>
        <taxon>Endopterygota</taxon>
        <taxon>Coleoptera</taxon>
        <taxon>Polyphaga</taxon>
        <taxon>Elateriformia</taxon>
        <taxon>Elateroidea</taxon>
        <taxon>Lampyridae</taxon>
        <taxon>Lampyrinae</taxon>
        <taxon>Pyrocoelia</taxon>
    </lineage>
</organism>
<sequence>MFHISKFKICNSKNEQNDTLENTKIPFFPKYETKLILEENLRVTWFEIGFSQSKYSYEKLANGSNACTLIAIITASKCHFNHVKIEGPSQPIYGELVLALANGMLLGNSIHDGLKANRVISNFNLTIPQSLMYGKEYVRGLKEWCSELHAKPLQSSLYANMNRRWKKWHRVCVLKKRSVMDLYVVLISDSRSVLFIFQHDTDTVSVIDSHRHTDTKGALIATVSRPKLKLLCLWFADIIYKYYNSCPELYELSYLYLKK</sequence>
<evidence type="ECO:0000313" key="1">
    <source>
        <dbReference type="EMBL" id="KAK5646686.1"/>
    </source>
</evidence>
<accession>A0AAN7ZS01</accession>
<keyword evidence="2" id="KW-1185">Reference proteome</keyword>
<reference evidence="1 2" key="1">
    <citation type="journal article" date="2024" name="Insects">
        <title>An Improved Chromosome-Level Genome Assembly of the Firefly Pyrocoelia pectoralis.</title>
        <authorList>
            <person name="Fu X."/>
            <person name="Meyer-Rochow V.B."/>
            <person name="Ballantyne L."/>
            <person name="Zhu X."/>
        </authorList>
    </citation>
    <scope>NUCLEOTIDE SEQUENCE [LARGE SCALE GENOMIC DNA]</scope>
    <source>
        <strain evidence="1">XCY_ONT2</strain>
    </source>
</reference>
<comment type="caution">
    <text evidence="1">The sequence shown here is derived from an EMBL/GenBank/DDBJ whole genome shotgun (WGS) entry which is preliminary data.</text>
</comment>
<dbReference type="PANTHER" id="PTHR37962">
    <property type="entry name" value="MALE STERILE (3) 76CA"/>
    <property type="match status" value="1"/>
</dbReference>
<evidence type="ECO:0000313" key="2">
    <source>
        <dbReference type="Proteomes" id="UP001329430"/>
    </source>
</evidence>
<dbReference type="AlphaFoldDB" id="A0AAN7ZS01"/>
<gene>
    <name evidence="1" type="ORF">RI129_005150</name>
</gene>
<dbReference type="Proteomes" id="UP001329430">
    <property type="component" value="Chromosome 3"/>
</dbReference>